<feature type="signal peptide" evidence="3">
    <location>
        <begin position="1"/>
        <end position="17"/>
    </location>
</feature>
<feature type="transmembrane region" description="Helical" evidence="2">
    <location>
        <begin position="695"/>
        <end position="714"/>
    </location>
</feature>
<evidence type="ECO:0000256" key="1">
    <source>
        <dbReference type="SAM" id="Coils"/>
    </source>
</evidence>
<sequence>MLDCLIVTLLLAGFTESFVWKLSSDGTNYDGGKDLSCGRTYTKPCRTLQQVFVLLGENDTIELMDSGPFELCEDEVLYVNNLWIRSVVRSIIGCTRESNATIKIIKELKNDTSDFGILMLSRVTIQNLAISAMSLNFTIDECKLIDSSINIEWDGGIPGRDVNIRRSKFVGSVRKSDRKDLITPTNIAIIQKVYRELTSDMISADQFRINIEDSSFIHAKLKIEVITPPIIRFINLTFDNDPTKLAIMNFIEIKLRYDTMKSPSSFYGEGLIIKNQYHDNPMQGVITLWEAALTYRLFCRWVKNYTYHRFTLKDSLFENNERGVVVNGCINNTLIENCKFVRNIAMHAGAGFLALFGPERSSNLLWTGKISNSVFLHNRAGDFRPFPRTYEDNFRKLSDGSQVGIYSEFVKGTIVLAGKAGAIRVQRGTLYVTSCIFVNNSALVLGGTLFVDRSGDLKISNTTITNVFNRDLLVQGDTLYSNGNVSIEGLVLNITNAHNEKTMLRHSGKHWSIVVYDINITCPLGHRLRVLNNSAYKVKAEVGLLSSYKLDQLSYYCESCPRHKYAIRQGKMSSTLVAESTDLFFYTLMINGDSANRRFTGSYKYDDIECLQCPYGAQCSQGAPEAQPNFWGYSYRSGIKFQLCPNGYCCADVKCSKFDACAHLRRGRLCGRCMENYTEALFSPICVRNETCGPLWIWFFLPVYGILFVLFLLYQKDIRDFIFSVPPPNTLVEVPKTNGTAAIEDESALERLKNDKTDKERDSDAEDNEIEVQVQTKVSQEPPPDIGATFLIIVLYFFQDAKLLYVHTVDNADANPIYLMLKHIFIGLLQFRMNELATVSNLNRVCLLPGLQPVYKQLVQAVVVPFVISLFLTLFIICRCINKSSLFLTRLSTGFMLTLLFTYQQLATTAFKLLNCVTVGDQLVLFLDGEELCYRPWQYGVLAYAICCIVPFCLVLLLGPGLLRDGRVSLPSFFCACLFPLPFLGYWLFLRTRQKPVNVPTMSNPTRAVYNVLQRPYKSTDQLTFGPYCWAGVLIARRLVLVLLYTFTNSPLLRILCMMVALFLILIHHQHVKPYRDRRGNVADTASVSSLLLIAGINLVRATFQSAEYVPHGPNVTLMTILKALESLLTLWVPVLFGTIVLVVLFGKLCVKFIVRKIFTKKSLKQPERSNENVCLNKVTSL</sequence>
<comment type="caution">
    <text evidence="4">The sequence shown here is derived from an EMBL/GenBank/DDBJ whole genome shotgun (WGS) entry which is preliminary data.</text>
</comment>
<feature type="transmembrane region" description="Helical" evidence="2">
    <location>
        <begin position="885"/>
        <end position="903"/>
    </location>
</feature>
<feature type="transmembrane region" description="Helical" evidence="2">
    <location>
        <begin position="1025"/>
        <end position="1045"/>
    </location>
</feature>
<dbReference type="PANTHER" id="PTHR11319:SF35">
    <property type="entry name" value="OUTER MEMBRANE PROTEIN PMPC-RELATED"/>
    <property type="match status" value="1"/>
</dbReference>
<feature type="transmembrane region" description="Helical" evidence="2">
    <location>
        <begin position="939"/>
        <end position="958"/>
    </location>
</feature>
<dbReference type="InterPro" id="IPR011050">
    <property type="entry name" value="Pectin_lyase_fold/virulence"/>
</dbReference>
<gene>
    <name evidence="4" type="ORF">DGYR_LOCUS2698</name>
</gene>
<organism evidence="4 5">
    <name type="scientific">Dimorphilus gyrociliatus</name>
    <dbReference type="NCBI Taxonomy" id="2664684"/>
    <lineage>
        <taxon>Eukaryota</taxon>
        <taxon>Metazoa</taxon>
        <taxon>Spiralia</taxon>
        <taxon>Lophotrochozoa</taxon>
        <taxon>Annelida</taxon>
        <taxon>Polychaeta</taxon>
        <taxon>Polychaeta incertae sedis</taxon>
        <taxon>Dinophilidae</taxon>
        <taxon>Dimorphilus</taxon>
    </lineage>
</organism>
<dbReference type="OrthoDB" id="5967851at2759"/>
<feature type="transmembrane region" description="Helical" evidence="2">
    <location>
        <begin position="1131"/>
        <end position="1155"/>
    </location>
</feature>
<feature type="chain" id="PRO_5029724138" evidence="3">
    <location>
        <begin position="18"/>
        <end position="1182"/>
    </location>
</feature>
<dbReference type="SUPFAM" id="SSF51126">
    <property type="entry name" value="Pectin lyase-like"/>
    <property type="match status" value="1"/>
</dbReference>
<feature type="transmembrane region" description="Helical" evidence="2">
    <location>
        <begin position="858"/>
        <end position="878"/>
    </location>
</feature>
<dbReference type="AlphaFoldDB" id="A0A7I8VCX3"/>
<evidence type="ECO:0000313" key="5">
    <source>
        <dbReference type="Proteomes" id="UP000549394"/>
    </source>
</evidence>
<evidence type="ECO:0000256" key="3">
    <source>
        <dbReference type="SAM" id="SignalP"/>
    </source>
</evidence>
<proteinExistence type="predicted"/>
<dbReference type="PANTHER" id="PTHR11319">
    <property type="entry name" value="G PROTEIN-COUPLED RECEPTOR-RELATED"/>
    <property type="match status" value="1"/>
</dbReference>
<accession>A0A7I8VCX3</accession>
<feature type="transmembrane region" description="Helical" evidence="2">
    <location>
        <begin position="970"/>
        <end position="989"/>
    </location>
</feature>
<feature type="transmembrane region" description="Helical" evidence="2">
    <location>
        <begin position="786"/>
        <end position="805"/>
    </location>
</feature>
<dbReference type="Proteomes" id="UP000549394">
    <property type="component" value="Unassembled WGS sequence"/>
</dbReference>
<evidence type="ECO:0000313" key="4">
    <source>
        <dbReference type="EMBL" id="CAD5113763.1"/>
    </source>
</evidence>
<keyword evidence="1" id="KW-0175">Coiled coil</keyword>
<keyword evidence="2" id="KW-0812">Transmembrane</keyword>
<keyword evidence="3" id="KW-0732">Signal</keyword>
<evidence type="ECO:0000256" key="2">
    <source>
        <dbReference type="SAM" id="Phobius"/>
    </source>
</evidence>
<keyword evidence="5" id="KW-1185">Reference proteome</keyword>
<name>A0A7I8VCX3_9ANNE</name>
<dbReference type="EMBL" id="CAJFCJ010000004">
    <property type="protein sequence ID" value="CAD5113763.1"/>
    <property type="molecule type" value="Genomic_DNA"/>
</dbReference>
<feature type="transmembrane region" description="Helical" evidence="2">
    <location>
        <begin position="1051"/>
        <end position="1069"/>
    </location>
</feature>
<protein>
    <submittedName>
        <fullName evidence="4">DgyrCDS2932</fullName>
    </submittedName>
</protein>
<keyword evidence="2" id="KW-0472">Membrane</keyword>
<reference evidence="4 5" key="1">
    <citation type="submission" date="2020-08" db="EMBL/GenBank/DDBJ databases">
        <authorList>
            <person name="Hejnol A."/>
        </authorList>
    </citation>
    <scope>NUCLEOTIDE SEQUENCE [LARGE SCALE GENOMIC DNA]</scope>
</reference>
<feature type="coiled-coil region" evidence="1">
    <location>
        <begin position="742"/>
        <end position="769"/>
    </location>
</feature>
<keyword evidence="2" id="KW-1133">Transmembrane helix</keyword>